<dbReference type="EC" id="4.2.3.-" evidence="1"/>
<comment type="similarity">
    <text evidence="1">Belongs to the terpene synthase family.</text>
</comment>
<evidence type="ECO:0000256" key="1">
    <source>
        <dbReference type="RuleBase" id="RU366034"/>
    </source>
</evidence>
<reference evidence="2 3" key="1">
    <citation type="journal article" date="2013" name="Stand. Genomic Sci.">
        <title>Genomic Encyclopedia of Type Strains, Phase I: The one thousand microbial genomes (KMG-I) project.</title>
        <authorList>
            <person name="Kyrpides N.C."/>
            <person name="Woyke T."/>
            <person name="Eisen J.A."/>
            <person name="Garrity G."/>
            <person name="Lilburn T.G."/>
            <person name="Beck B.J."/>
            <person name="Whitman W.B."/>
            <person name="Hugenholtz P."/>
            <person name="Klenk H.P."/>
        </authorList>
    </citation>
    <scope>NUCLEOTIDE SEQUENCE [LARGE SCALE GENOMIC DNA]</scope>
    <source>
        <strain evidence="2 3">DSM 13484</strain>
    </source>
</reference>
<keyword evidence="1" id="KW-0456">Lyase</keyword>
<proteinExistence type="inferred from homology"/>
<dbReference type="Pfam" id="PF19086">
    <property type="entry name" value="Terpene_syn_C_2"/>
    <property type="match status" value="1"/>
</dbReference>
<keyword evidence="1" id="KW-0460">Magnesium</keyword>
<dbReference type="PANTHER" id="PTHR35201:SF4">
    <property type="entry name" value="BETA-PINACENE SYNTHASE-RELATED"/>
    <property type="match status" value="1"/>
</dbReference>
<dbReference type="SFLD" id="SFLDS00005">
    <property type="entry name" value="Isoprenoid_Synthase_Type_I"/>
    <property type="match status" value="1"/>
</dbReference>
<dbReference type="SFLD" id="SFLDG01020">
    <property type="entry name" value="Terpene_Cyclase_Like_2"/>
    <property type="match status" value="1"/>
</dbReference>
<dbReference type="PANTHER" id="PTHR35201">
    <property type="entry name" value="TERPENE SYNTHASE"/>
    <property type="match status" value="1"/>
</dbReference>
<evidence type="ECO:0000313" key="2">
    <source>
        <dbReference type="EMBL" id="TWI89315.1"/>
    </source>
</evidence>
<dbReference type="InterPro" id="IPR008949">
    <property type="entry name" value="Isoprenoid_synthase_dom_sf"/>
</dbReference>
<dbReference type="Gene3D" id="1.10.600.10">
    <property type="entry name" value="Farnesyl Diphosphate Synthase"/>
    <property type="match status" value="1"/>
</dbReference>
<evidence type="ECO:0000313" key="3">
    <source>
        <dbReference type="Proteomes" id="UP000316778"/>
    </source>
</evidence>
<dbReference type="AlphaFoldDB" id="A0A562T706"/>
<dbReference type="EMBL" id="VLLG01000003">
    <property type="protein sequence ID" value="TWI89315.1"/>
    <property type="molecule type" value="Genomic_DNA"/>
</dbReference>
<keyword evidence="1" id="KW-0479">Metal-binding</keyword>
<dbReference type="OrthoDB" id="2989600at2"/>
<dbReference type="GO" id="GO:0046872">
    <property type="term" value="F:metal ion binding"/>
    <property type="evidence" value="ECO:0007669"/>
    <property type="project" value="UniProtKB-KW"/>
</dbReference>
<comment type="cofactor">
    <cofactor evidence="1">
        <name>Mg(2+)</name>
        <dbReference type="ChEBI" id="CHEBI:18420"/>
    </cofactor>
</comment>
<dbReference type="Proteomes" id="UP000316778">
    <property type="component" value="Unassembled WGS sequence"/>
</dbReference>
<comment type="caution">
    <text evidence="2">The sequence shown here is derived from an EMBL/GenBank/DDBJ whole genome shotgun (WGS) entry which is preliminary data.</text>
</comment>
<dbReference type="InterPro" id="IPR034686">
    <property type="entry name" value="Terpene_cyclase-like_2"/>
</dbReference>
<dbReference type="RefSeq" id="WP_145715552.1">
    <property type="nucleotide sequence ID" value="NZ_BAAAFY010000001.1"/>
</dbReference>
<name>A0A562T706_CHIJA</name>
<organism evidence="2 3">
    <name type="scientific">Chitinophaga japonensis</name>
    <name type="common">Flexibacter japonensis</name>
    <dbReference type="NCBI Taxonomy" id="104662"/>
    <lineage>
        <taxon>Bacteria</taxon>
        <taxon>Pseudomonadati</taxon>
        <taxon>Bacteroidota</taxon>
        <taxon>Chitinophagia</taxon>
        <taxon>Chitinophagales</taxon>
        <taxon>Chitinophagaceae</taxon>
        <taxon>Chitinophaga</taxon>
    </lineage>
</organism>
<protein>
    <recommendedName>
        <fullName evidence="1">Terpene synthase</fullName>
        <ecNumber evidence="1">4.2.3.-</ecNumber>
    </recommendedName>
</protein>
<dbReference type="GO" id="GO:0010333">
    <property type="term" value="F:terpene synthase activity"/>
    <property type="evidence" value="ECO:0007669"/>
    <property type="project" value="InterPro"/>
</dbReference>
<keyword evidence="3" id="KW-1185">Reference proteome</keyword>
<sequence>MKTLPFPRISYPFTYGMNPHTAAVDVYTINWAVKYDLIENEAMLARYRQMQLNALVGRLYYSAGFQALRLLADYNFLFFIMDDRCDAVPRGQKKVYWEGNTARLTAVMDQHKRVFRGEGHPFEVAFSDAWERTQHAADAEWRSWFAATIREYFHACIWEAGNLDAGTPPTLEKYLAMRPYIAAAPFNVCAITYAENIRLPYEVYRHPVVRQLMHLPARIVCWVNDLFSLRKEQQAGDMHNLVLVLQQERGLSMEAAMEAAACIHAEDMAQYLRLEQQLPVLDKATGKELARYLTYLRAMISGNLEWSTVDTNRYYC</sequence>
<gene>
    <name evidence="2" type="ORF">LX66_3411</name>
</gene>
<accession>A0A562T706</accession>
<dbReference type="SUPFAM" id="SSF48576">
    <property type="entry name" value="Terpenoid synthases"/>
    <property type="match status" value="1"/>
</dbReference>